<dbReference type="Gene3D" id="1.10.260.40">
    <property type="entry name" value="lambda repressor-like DNA-binding domains"/>
    <property type="match status" value="1"/>
</dbReference>
<dbReference type="InterPro" id="IPR010982">
    <property type="entry name" value="Lambda_DNA-bd_dom_sf"/>
</dbReference>
<proteinExistence type="predicted"/>
<dbReference type="SUPFAM" id="SSF47413">
    <property type="entry name" value="lambda repressor-like DNA-binding domains"/>
    <property type="match status" value="1"/>
</dbReference>
<evidence type="ECO:0000259" key="2">
    <source>
        <dbReference type="PROSITE" id="PS50943"/>
    </source>
</evidence>
<protein>
    <submittedName>
        <fullName evidence="3">Helix-turn-helix transcriptional regulator</fullName>
    </submittedName>
</protein>
<dbReference type="RefSeq" id="WP_224755967.1">
    <property type="nucleotide sequence ID" value="NZ_CP082810.1"/>
</dbReference>
<dbReference type="GeneID" id="39468111"/>
<name>A0AAP4VPT5_9BURK</name>
<dbReference type="GO" id="GO:0003677">
    <property type="term" value="F:DNA binding"/>
    <property type="evidence" value="ECO:0007669"/>
    <property type="project" value="InterPro"/>
</dbReference>
<comment type="caution">
    <text evidence="3">The sequence shown here is derived from an EMBL/GenBank/DDBJ whole genome shotgun (WGS) entry which is preliminary data.</text>
</comment>
<dbReference type="InterPro" id="IPR001387">
    <property type="entry name" value="Cro/C1-type_HTH"/>
</dbReference>
<dbReference type="Pfam" id="PF12844">
    <property type="entry name" value="HTH_19"/>
    <property type="match status" value="1"/>
</dbReference>
<gene>
    <name evidence="3" type="ORF">QZM56_37285</name>
</gene>
<dbReference type="EMBL" id="JAUJQS010000047">
    <property type="protein sequence ID" value="MDN7570151.1"/>
    <property type="molecule type" value="Genomic_DNA"/>
</dbReference>
<evidence type="ECO:0000313" key="4">
    <source>
        <dbReference type="Proteomes" id="UP001172109"/>
    </source>
</evidence>
<reference evidence="3" key="1">
    <citation type="submission" date="2023-07" db="EMBL/GenBank/DDBJ databases">
        <title>A collection of bacterial strains from the Burkholderia cepacia Research Laboratory and Repository.</title>
        <authorList>
            <person name="Lipuma J."/>
            <person name="Spilker T."/>
            <person name="Caverly L."/>
        </authorList>
    </citation>
    <scope>NUCLEOTIDE SEQUENCE</scope>
    <source>
        <strain evidence="3">AU44979</strain>
    </source>
</reference>
<feature type="domain" description="HTH cro/C1-type" evidence="2">
    <location>
        <begin position="49"/>
        <end position="101"/>
    </location>
</feature>
<evidence type="ECO:0000313" key="3">
    <source>
        <dbReference type="EMBL" id="MDN7570151.1"/>
    </source>
</evidence>
<organism evidence="3 4">
    <name type="scientific">Burkholderia contaminans</name>
    <dbReference type="NCBI Taxonomy" id="488447"/>
    <lineage>
        <taxon>Bacteria</taxon>
        <taxon>Pseudomonadati</taxon>
        <taxon>Pseudomonadota</taxon>
        <taxon>Betaproteobacteria</taxon>
        <taxon>Burkholderiales</taxon>
        <taxon>Burkholderiaceae</taxon>
        <taxon>Burkholderia</taxon>
        <taxon>Burkholderia cepacia complex</taxon>
    </lineage>
</organism>
<accession>A0AAP4VPT5</accession>
<dbReference type="SMART" id="SM00530">
    <property type="entry name" value="HTH_XRE"/>
    <property type="match status" value="1"/>
</dbReference>
<dbReference type="Proteomes" id="UP001172109">
    <property type="component" value="Unassembled WGS sequence"/>
</dbReference>
<feature type="region of interest" description="Disordered" evidence="1">
    <location>
        <begin position="144"/>
        <end position="168"/>
    </location>
</feature>
<dbReference type="AlphaFoldDB" id="A0AAP4VPT5"/>
<dbReference type="CDD" id="cd00093">
    <property type="entry name" value="HTH_XRE"/>
    <property type="match status" value="1"/>
</dbReference>
<evidence type="ECO:0000256" key="1">
    <source>
        <dbReference type="SAM" id="MobiDB-lite"/>
    </source>
</evidence>
<sequence>MITDRSTIVIKIPHKRLLINHNWGISMGYLTPMDNSNQGQGRTPFGERLLAARRRKGFSQKQVEARVGISQSNLGALETKGTGSAFTVALALLYGVSPVWLAMGKGSMEGTSPIPDWLAELNERELDAVRHFAAGLVAARQIHGGKSRTTHVKPLPPPSPDAPADQTD</sequence>
<dbReference type="PROSITE" id="PS50943">
    <property type="entry name" value="HTH_CROC1"/>
    <property type="match status" value="1"/>
</dbReference>